<dbReference type="InterPro" id="IPR013849">
    <property type="entry name" value="DNA_helicase_Holl-junc_RuvA_I"/>
</dbReference>
<dbReference type="EMBL" id="HE663493">
    <property type="protein sequence ID" value="CCG08401.1"/>
    <property type="molecule type" value="Genomic_DNA"/>
</dbReference>
<organism evidence="8 9">
    <name type="scientific">Pararhodospirillum photometricum DSM 122</name>
    <dbReference type="NCBI Taxonomy" id="1150469"/>
    <lineage>
        <taxon>Bacteria</taxon>
        <taxon>Pseudomonadati</taxon>
        <taxon>Pseudomonadota</taxon>
        <taxon>Alphaproteobacteria</taxon>
        <taxon>Rhodospirillales</taxon>
        <taxon>Rhodospirillaceae</taxon>
        <taxon>Pararhodospirillum</taxon>
    </lineage>
</organism>
<comment type="subunit">
    <text evidence="6">Homotetramer. Forms an RuvA(8)-RuvB(12)-Holliday junction (HJ) complex. HJ DNA is sandwiched between 2 RuvA tetramers; dsDNA enters through RuvA and exits via RuvB. An RuvB hexamer assembles on each DNA strand where it exits the tetramer. Each RuvB hexamer is contacted by two RuvA subunits (via domain III) on 2 adjacent RuvB subunits; this complex drives branch migration. In the full resolvosome a probable DNA-RuvA(4)-RuvB(12)-RuvC(2) complex forms which resolves the HJ.</text>
</comment>
<evidence type="ECO:0000256" key="1">
    <source>
        <dbReference type="ARBA" id="ARBA00022490"/>
    </source>
</evidence>
<feature type="domain" description="Helix-hairpin-helix DNA-binding motif class 1" evidence="7">
    <location>
        <begin position="127"/>
        <end position="146"/>
    </location>
</feature>
<dbReference type="GO" id="GO:0016787">
    <property type="term" value="F:hydrolase activity"/>
    <property type="evidence" value="ECO:0007669"/>
    <property type="project" value="UniProtKB-KW"/>
</dbReference>
<dbReference type="SUPFAM" id="SSF47781">
    <property type="entry name" value="RuvA domain 2-like"/>
    <property type="match status" value="1"/>
</dbReference>
<evidence type="ECO:0000256" key="5">
    <source>
        <dbReference type="ARBA" id="ARBA00023204"/>
    </source>
</evidence>
<keyword evidence="9" id="KW-1185">Reference proteome</keyword>
<keyword evidence="2 6" id="KW-0227">DNA damage</keyword>
<dbReference type="NCBIfam" id="TIGR00084">
    <property type="entry name" value="ruvA"/>
    <property type="match status" value="1"/>
</dbReference>
<evidence type="ECO:0000256" key="4">
    <source>
        <dbReference type="ARBA" id="ARBA00023172"/>
    </source>
</evidence>
<dbReference type="GO" id="GO:0048476">
    <property type="term" value="C:Holliday junction resolvase complex"/>
    <property type="evidence" value="ECO:0007669"/>
    <property type="project" value="UniProtKB-UniRule"/>
</dbReference>
<keyword evidence="3 6" id="KW-0238">DNA-binding</keyword>
<comment type="domain">
    <text evidence="6">Has three domains with a flexible linker between the domains II and III and assumes an 'L' shape. Domain III is highly mobile and contacts RuvB.</text>
</comment>
<name>H6SK86_PARPM</name>
<dbReference type="InterPro" id="IPR003583">
    <property type="entry name" value="Hlx-hairpin-Hlx_DNA-bd_motif"/>
</dbReference>
<protein>
    <recommendedName>
        <fullName evidence="6">Holliday junction branch migration complex subunit RuvA</fullName>
    </recommendedName>
</protein>
<keyword evidence="8" id="KW-0067">ATP-binding</keyword>
<dbReference type="InterPro" id="IPR000085">
    <property type="entry name" value="RuvA"/>
</dbReference>
<feature type="region of interest" description="Domain III" evidence="6">
    <location>
        <begin position="183"/>
        <end position="232"/>
    </location>
</feature>
<dbReference type="InterPro" id="IPR010994">
    <property type="entry name" value="RuvA_2-like"/>
</dbReference>
<dbReference type="SMART" id="SM00278">
    <property type="entry name" value="HhH1"/>
    <property type="match status" value="2"/>
</dbReference>
<dbReference type="GO" id="GO:0009379">
    <property type="term" value="C:Holliday junction helicase complex"/>
    <property type="evidence" value="ECO:0007669"/>
    <property type="project" value="InterPro"/>
</dbReference>
<keyword evidence="8" id="KW-0378">Hydrolase</keyword>
<dbReference type="SUPFAM" id="SSF50249">
    <property type="entry name" value="Nucleic acid-binding proteins"/>
    <property type="match status" value="1"/>
</dbReference>
<dbReference type="HOGENOM" id="CLU_087936_3_0_5"/>
<dbReference type="PATRIC" id="fig|1150469.3.peg.2005"/>
<dbReference type="InterPro" id="IPR036267">
    <property type="entry name" value="RuvA_C_sf"/>
</dbReference>
<keyword evidence="8" id="KW-0347">Helicase</keyword>
<comment type="similarity">
    <text evidence="6">Belongs to the RuvA family.</text>
</comment>
<comment type="caution">
    <text evidence="6">Lacks conserved residue(s) required for the propagation of feature annotation.</text>
</comment>
<dbReference type="GO" id="GO:0000400">
    <property type="term" value="F:four-way junction DNA binding"/>
    <property type="evidence" value="ECO:0007669"/>
    <property type="project" value="UniProtKB-UniRule"/>
</dbReference>
<dbReference type="GO" id="GO:0005524">
    <property type="term" value="F:ATP binding"/>
    <property type="evidence" value="ECO:0007669"/>
    <property type="project" value="InterPro"/>
</dbReference>
<dbReference type="Gene3D" id="2.40.50.140">
    <property type="entry name" value="Nucleic acid-binding proteins"/>
    <property type="match status" value="1"/>
</dbReference>
<accession>H6SK86</accession>
<dbReference type="CDD" id="cd14332">
    <property type="entry name" value="UBA_RuvA_C"/>
    <property type="match status" value="1"/>
</dbReference>
<dbReference type="Gene3D" id="1.10.8.10">
    <property type="entry name" value="DNA helicase RuvA subunit, C-terminal domain"/>
    <property type="match status" value="1"/>
</dbReference>
<dbReference type="InterPro" id="IPR012340">
    <property type="entry name" value="NA-bd_OB-fold"/>
</dbReference>
<gene>
    <name evidence="6 8" type="primary">ruvA</name>
    <name evidence="8" type="ORF">RSPPHO_01775</name>
</gene>
<proteinExistence type="inferred from homology"/>
<keyword evidence="5 6" id="KW-0234">DNA repair</keyword>
<evidence type="ECO:0000313" key="8">
    <source>
        <dbReference type="EMBL" id="CCG08401.1"/>
    </source>
</evidence>
<dbReference type="GO" id="GO:0009378">
    <property type="term" value="F:four-way junction helicase activity"/>
    <property type="evidence" value="ECO:0007669"/>
    <property type="project" value="InterPro"/>
</dbReference>
<keyword evidence="1 6" id="KW-0963">Cytoplasm</keyword>
<comment type="subcellular location">
    <subcellularLocation>
        <location evidence="6">Cytoplasm</location>
    </subcellularLocation>
</comment>
<evidence type="ECO:0000256" key="6">
    <source>
        <dbReference type="HAMAP-Rule" id="MF_00031"/>
    </source>
</evidence>
<dbReference type="Pfam" id="PF07499">
    <property type="entry name" value="RuvA_C"/>
    <property type="match status" value="1"/>
</dbReference>
<dbReference type="AlphaFoldDB" id="H6SK86"/>
<dbReference type="Proteomes" id="UP000033220">
    <property type="component" value="Chromosome DSM 122"/>
</dbReference>
<dbReference type="GO" id="GO:0006281">
    <property type="term" value="P:DNA repair"/>
    <property type="evidence" value="ECO:0007669"/>
    <property type="project" value="UniProtKB-UniRule"/>
</dbReference>
<evidence type="ECO:0000256" key="3">
    <source>
        <dbReference type="ARBA" id="ARBA00023125"/>
    </source>
</evidence>
<dbReference type="GO" id="GO:0005737">
    <property type="term" value="C:cytoplasm"/>
    <property type="evidence" value="ECO:0007669"/>
    <property type="project" value="UniProtKB-SubCell"/>
</dbReference>
<dbReference type="STRING" id="1150469.RSPPHO_01775"/>
<dbReference type="eggNOG" id="COG0632">
    <property type="taxonomic scope" value="Bacteria"/>
</dbReference>
<feature type="domain" description="Helix-hairpin-helix DNA-binding motif class 1" evidence="7">
    <location>
        <begin position="92"/>
        <end position="111"/>
    </location>
</feature>
<dbReference type="Pfam" id="PF01330">
    <property type="entry name" value="RuvA_N"/>
    <property type="match status" value="1"/>
</dbReference>
<evidence type="ECO:0000259" key="7">
    <source>
        <dbReference type="SMART" id="SM00278"/>
    </source>
</evidence>
<reference evidence="8 9" key="1">
    <citation type="submission" date="2012-02" db="EMBL/GenBank/DDBJ databases">
        <title>Shotgun genome sequence of Phaeospirillum photometricum DSM 122.</title>
        <authorList>
            <person name="Duquesne K."/>
            <person name="Sturgis J."/>
        </authorList>
    </citation>
    <scope>NUCLEOTIDE SEQUENCE [LARGE SCALE GENOMIC DNA]</scope>
    <source>
        <strain evidence="9">DSM122</strain>
    </source>
</reference>
<dbReference type="Gene3D" id="1.10.150.20">
    <property type="entry name" value="5' to 3' exonuclease, C-terminal subdomain"/>
    <property type="match status" value="1"/>
</dbReference>
<dbReference type="Pfam" id="PF14520">
    <property type="entry name" value="HHH_5"/>
    <property type="match status" value="1"/>
</dbReference>
<dbReference type="InterPro" id="IPR011114">
    <property type="entry name" value="RuvA_C"/>
</dbReference>
<dbReference type="SUPFAM" id="SSF46929">
    <property type="entry name" value="DNA helicase RuvA subunit, C-terminal domain"/>
    <property type="match status" value="1"/>
</dbReference>
<dbReference type="HAMAP" id="MF_00031">
    <property type="entry name" value="DNA_HJ_migration_RuvA"/>
    <property type="match status" value="1"/>
</dbReference>
<dbReference type="KEGG" id="rpm:RSPPHO_01775"/>
<comment type="function">
    <text evidence="6">The RuvA-RuvB-RuvC complex processes Holliday junction (HJ) DNA during genetic recombination and DNA repair, while the RuvA-RuvB complex plays an important role in the rescue of blocked DNA replication forks via replication fork reversal (RFR). RuvA specifically binds to HJ cruciform DNA, conferring on it an open structure. The RuvB hexamer acts as an ATP-dependent pump, pulling dsDNA into and through the RuvAB complex. HJ branch migration allows RuvC to scan DNA until it finds its consensus sequence, where it cleaves and resolves the cruciform DNA.</text>
</comment>
<keyword evidence="8" id="KW-0547">Nucleotide-binding</keyword>
<feature type="region of interest" description="Domain I" evidence="6">
    <location>
        <begin position="20"/>
        <end position="83"/>
    </location>
</feature>
<keyword evidence="4 6" id="KW-0233">DNA recombination</keyword>
<evidence type="ECO:0000313" key="9">
    <source>
        <dbReference type="Proteomes" id="UP000033220"/>
    </source>
</evidence>
<dbReference type="GO" id="GO:0006310">
    <property type="term" value="P:DNA recombination"/>
    <property type="evidence" value="ECO:0007669"/>
    <property type="project" value="UniProtKB-UniRule"/>
</dbReference>
<evidence type="ECO:0000256" key="2">
    <source>
        <dbReference type="ARBA" id="ARBA00022763"/>
    </source>
</evidence>
<sequence>MPCPRPRRATIVAARGRRSMIAKLRGLVEAVGEDWVVIDVNGVGYQAFCPSRVLRRLPMVGESTTLFIETHVREDHIHLFGFLEAAERAWFRLLSTVPGVGSKVALALLSVLSAEALGQAIVAGDKAALTRAAGVGPKLAQRIAAELKDRAVALGALESAAPRLALADGPAPAAEASGGSRGVGEDALSALVNLGYGRAEALVAVARSQAALGPEAPLSAVLQAALRELGRS</sequence>